<dbReference type="GO" id="GO:0016787">
    <property type="term" value="F:hydrolase activity"/>
    <property type="evidence" value="ECO:0007669"/>
    <property type="project" value="InterPro"/>
</dbReference>
<proteinExistence type="predicted"/>
<protein>
    <recommendedName>
        <fullName evidence="2">Amidohydrolase-related domain-containing protein</fullName>
    </recommendedName>
</protein>
<dbReference type="Gene3D" id="3.20.20.140">
    <property type="entry name" value="Metal-dependent hydrolases"/>
    <property type="match status" value="1"/>
</dbReference>
<sequence>MRLRKIDCHVHLVGDGSSGSACWFSLPTLYKKFLGRMMIRGLGLPLSTLKSGLDKQYAENLAQQVRESDLDAAVVLAQDIPYSDDGRPMPNDAQFYVPNDYVADLAKKHPAELIPACSIHPGRPDAMEELERCIEAKTPVLKLLPNCLNIDYEDDRFLPFWRRMAEVGMVLLSHTGGELTVKVYDASFGDPKKLAKILDCGVTVIAAHSAGRSGLFDPDWTEDLIQMFKHYPNLYADNSALCSPNRARTLKHILPTEVQQRIIHGSDYPVPVSGIGPWLCGKLAFADHWQIKKSNNILQRDYLLKKAIGFEPDTFTRMDQLLQRSLTKK</sequence>
<dbReference type="InterPro" id="IPR006680">
    <property type="entry name" value="Amidohydro-rel"/>
</dbReference>
<keyword evidence="1" id="KW-0456">Lyase</keyword>
<evidence type="ECO:0000259" key="2">
    <source>
        <dbReference type="Pfam" id="PF04909"/>
    </source>
</evidence>
<evidence type="ECO:0000256" key="1">
    <source>
        <dbReference type="ARBA" id="ARBA00023239"/>
    </source>
</evidence>
<dbReference type="RefSeq" id="WP_105041693.1">
    <property type="nucleotide sequence ID" value="NZ_MQWA01000001.1"/>
</dbReference>
<dbReference type="GO" id="GO:0019748">
    <property type="term" value="P:secondary metabolic process"/>
    <property type="evidence" value="ECO:0007669"/>
    <property type="project" value="TreeGrafter"/>
</dbReference>
<evidence type="ECO:0000313" key="3">
    <source>
        <dbReference type="EMBL" id="PQJ27209.1"/>
    </source>
</evidence>
<evidence type="ECO:0000313" key="4">
    <source>
        <dbReference type="Proteomes" id="UP000239907"/>
    </source>
</evidence>
<dbReference type="PANTHER" id="PTHR21240">
    <property type="entry name" value="2-AMINO-3-CARBOXYLMUCONATE-6-SEMIALDEHYDE DECARBOXYLASE"/>
    <property type="match status" value="1"/>
</dbReference>
<organism evidence="3 4">
    <name type="scientific">Rubritalea profundi</name>
    <dbReference type="NCBI Taxonomy" id="1658618"/>
    <lineage>
        <taxon>Bacteria</taxon>
        <taxon>Pseudomonadati</taxon>
        <taxon>Verrucomicrobiota</taxon>
        <taxon>Verrucomicrobiia</taxon>
        <taxon>Verrucomicrobiales</taxon>
        <taxon>Rubritaleaceae</taxon>
        <taxon>Rubritalea</taxon>
    </lineage>
</organism>
<dbReference type="SUPFAM" id="SSF51556">
    <property type="entry name" value="Metallo-dependent hydrolases"/>
    <property type="match status" value="1"/>
</dbReference>
<feature type="domain" description="Amidohydrolase-related" evidence="2">
    <location>
        <begin position="6"/>
        <end position="287"/>
    </location>
</feature>
<dbReference type="GO" id="GO:0005737">
    <property type="term" value="C:cytoplasm"/>
    <property type="evidence" value="ECO:0007669"/>
    <property type="project" value="TreeGrafter"/>
</dbReference>
<dbReference type="Proteomes" id="UP000239907">
    <property type="component" value="Unassembled WGS sequence"/>
</dbReference>
<dbReference type="AlphaFoldDB" id="A0A2S7TWX6"/>
<dbReference type="OrthoDB" id="9771320at2"/>
<accession>A0A2S7TWX6</accession>
<comment type="caution">
    <text evidence="3">The sequence shown here is derived from an EMBL/GenBank/DDBJ whole genome shotgun (WGS) entry which is preliminary data.</text>
</comment>
<reference evidence="3 4" key="1">
    <citation type="submission" date="2016-12" db="EMBL/GenBank/DDBJ databases">
        <title>Study of bacterial adaptation to deep sea.</title>
        <authorList>
            <person name="Song J."/>
            <person name="Yoshizawa S."/>
            <person name="Kogure K."/>
        </authorList>
    </citation>
    <scope>NUCLEOTIDE SEQUENCE [LARGE SCALE GENOMIC DNA]</scope>
    <source>
        <strain evidence="3 4">SAORIC-165</strain>
    </source>
</reference>
<dbReference type="PANTHER" id="PTHR21240:SF28">
    <property type="entry name" value="ISO-OROTATE DECARBOXYLASE (EUROFUNG)"/>
    <property type="match status" value="1"/>
</dbReference>
<dbReference type="GO" id="GO:0016831">
    <property type="term" value="F:carboxy-lyase activity"/>
    <property type="evidence" value="ECO:0007669"/>
    <property type="project" value="InterPro"/>
</dbReference>
<keyword evidence="4" id="KW-1185">Reference proteome</keyword>
<gene>
    <name evidence="3" type="ORF">BSZ32_00990</name>
</gene>
<dbReference type="EMBL" id="MQWA01000001">
    <property type="protein sequence ID" value="PQJ27209.1"/>
    <property type="molecule type" value="Genomic_DNA"/>
</dbReference>
<dbReference type="InterPro" id="IPR032465">
    <property type="entry name" value="ACMSD"/>
</dbReference>
<dbReference type="Pfam" id="PF04909">
    <property type="entry name" value="Amidohydro_2"/>
    <property type="match status" value="1"/>
</dbReference>
<dbReference type="InterPro" id="IPR032466">
    <property type="entry name" value="Metal_Hydrolase"/>
</dbReference>
<name>A0A2S7TWX6_9BACT</name>